<evidence type="ECO:0000256" key="7">
    <source>
        <dbReference type="ARBA" id="ARBA00023239"/>
    </source>
</evidence>
<evidence type="ECO:0000256" key="5">
    <source>
        <dbReference type="ARBA" id="ARBA00016977"/>
    </source>
</evidence>
<reference evidence="10 12" key="1">
    <citation type="submission" date="2014-10" db="EMBL/GenBank/DDBJ databases">
        <title>Draft genome of phytase producing Bacillus ginsengihumi strain M2.11.</title>
        <authorList>
            <person name="Toymentseva A."/>
            <person name="Boulygina E.A."/>
            <person name="Kazakov S.V."/>
            <person name="Kayumov I."/>
            <person name="Suleimanova A.D."/>
            <person name="Mardanova A.M."/>
            <person name="Maria S.N."/>
            <person name="Sergey M.Y."/>
            <person name="Sharipova M.R."/>
        </authorList>
    </citation>
    <scope>NUCLEOTIDE SEQUENCE [LARGE SCALE GENOMIC DNA]</scope>
    <source>
        <strain evidence="10 12">M2.11</strain>
    </source>
</reference>
<dbReference type="EC" id="4.2.1.46" evidence="4 8"/>
<dbReference type="NCBIfam" id="TIGR01181">
    <property type="entry name" value="dTDP_gluc_dehyt"/>
    <property type="match status" value="1"/>
</dbReference>
<dbReference type="SUPFAM" id="SSF51735">
    <property type="entry name" value="NAD(P)-binding Rossmann-fold domains"/>
    <property type="match status" value="1"/>
</dbReference>
<evidence type="ECO:0000256" key="1">
    <source>
        <dbReference type="ARBA" id="ARBA00001539"/>
    </source>
</evidence>
<reference evidence="11 13" key="3">
    <citation type="submission" date="2020-03" db="EMBL/GenBank/DDBJ databases">
        <title>Bacillus aquiflavi sp. nov., isolated from yellow water of strong flavor Chinese baijiu in Yibin region of China.</title>
        <authorList>
            <person name="Xie J."/>
        </authorList>
    </citation>
    <scope>NUCLEOTIDE SEQUENCE [LARGE SCALE GENOMIC DNA]</scope>
    <source>
        <strain evidence="11 13">Gsoil 114</strain>
    </source>
</reference>
<dbReference type="GO" id="GO:0009225">
    <property type="term" value="P:nucleotide-sugar metabolic process"/>
    <property type="evidence" value="ECO:0007669"/>
    <property type="project" value="InterPro"/>
</dbReference>
<name>A0A0A6VAA5_9BACI</name>
<keyword evidence="7 8" id="KW-0456">Lyase</keyword>
<feature type="domain" description="NAD(P)-binding" evidence="9">
    <location>
        <begin position="6"/>
        <end position="307"/>
    </location>
</feature>
<reference evidence="11" key="2">
    <citation type="submission" date="2020-02" db="EMBL/GenBank/DDBJ databases">
        <authorList>
            <person name="Feng H."/>
        </authorList>
    </citation>
    <scope>NUCLEOTIDE SEQUENCE [LARGE SCALE GENOMIC DNA]</scope>
    <source>
        <strain evidence="11">Gsoil 114</strain>
    </source>
</reference>
<comment type="cofactor">
    <cofactor evidence="2 8">
        <name>NAD(+)</name>
        <dbReference type="ChEBI" id="CHEBI:57540"/>
    </cofactor>
</comment>
<keyword evidence="6" id="KW-0520">NAD</keyword>
<dbReference type="CDD" id="cd05246">
    <property type="entry name" value="dTDP_GD_SDR_e"/>
    <property type="match status" value="1"/>
</dbReference>
<dbReference type="RefSeq" id="WP_025727481.1">
    <property type="nucleotide sequence ID" value="NZ_JAAIWK010000002.1"/>
</dbReference>
<dbReference type="GO" id="GO:0008460">
    <property type="term" value="F:dTDP-glucose 4,6-dehydratase activity"/>
    <property type="evidence" value="ECO:0007669"/>
    <property type="project" value="UniProtKB-EC"/>
</dbReference>
<dbReference type="EMBL" id="JAAIWK010000002">
    <property type="protein sequence ID" value="NEY18808.1"/>
    <property type="molecule type" value="Genomic_DNA"/>
</dbReference>
<dbReference type="EMBL" id="JRUN01000030">
    <property type="protein sequence ID" value="KHD85170.1"/>
    <property type="molecule type" value="Genomic_DNA"/>
</dbReference>
<protein>
    <recommendedName>
        <fullName evidence="5 8">dTDP-glucose 4,6-dehydratase</fullName>
        <ecNumber evidence="4 8">4.2.1.46</ecNumber>
    </recommendedName>
</protein>
<evidence type="ECO:0000313" key="12">
    <source>
        <dbReference type="Proteomes" id="UP000030588"/>
    </source>
</evidence>
<evidence type="ECO:0000256" key="2">
    <source>
        <dbReference type="ARBA" id="ARBA00001911"/>
    </source>
</evidence>
<dbReference type="PANTHER" id="PTHR43000">
    <property type="entry name" value="DTDP-D-GLUCOSE 4,6-DEHYDRATASE-RELATED"/>
    <property type="match status" value="1"/>
</dbReference>
<dbReference type="Gene3D" id="3.40.50.720">
    <property type="entry name" value="NAD(P)-binding Rossmann-like Domain"/>
    <property type="match status" value="1"/>
</dbReference>
<proteinExistence type="inferred from homology"/>
<sequence length="322" mass="36875">MSRELLITGGSGFIGSNFIQYLLDNTDDKITNIDALTYASHNHLITEFEMNPKYRFIKCDITELAQLDKAFDRHYDAIIHFAAESHVDRSIESAYPFIHTNVHGTLNLLEALLKGKASRMVHISTDEVYGSLKNDEPSFTEEHPLAPNNPYSASKASSDLLVRSFYQTYQLPVIITRCSNNYGPYQHEEKLIPKVILHALHNKEIPIYGNGLNIRDWLFVEDHCRAIKLVLDHGQEGEIYNIGGNEEKTNLEIVQGILEIMGKSPKLIKFVQDRLGHDQRYSMNWQKLNRELGWAPAVSFEKGIKQTIEWYKSSYLKMGDSK</sequence>
<dbReference type="STRING" id="363870.NG54_10900"/>
<dbReference type="InterPro" id="IPR016040">
    <property type="entry name" value="NAD(P)-bd_dom"/>
</dbReference>
<dbReference type="Gene3D" id="3.90.25.10">
    <property type="entry name" value="UDP-galactose 4-epimerase, domain 1"/>
    <property type="match status" value="1"/>
</dbReference>
<dbReference type="Proteomes" id="UP000476934">
    <property type="component" value="Unassembled WGS sequence"/>
</dbReference>
<accession>A0A0A6VAA5</accession>
<evidence type="ECO:0000256" key="4">
    <source>
        <dbReference type="ARBA" id="ARBA00011990"/>
    </source>
</evidence>
<dbReference type="Pfam" id="PF16363">
    <property type="entry name" value="GDP_Man_Dehyd"/>
    <property type="match status" value="1"/>
</dbReference>
<dbReference type="OrthoDB" id="9811743at2"/>
<dbReference type="Proteomes" id="UP000030588">
    <property type="component" value="Unassembled WGS sequence"/>
</dbReference>
<comment type="caution">
    <text evidence="10">The sequence shown here is derived from an EMBL/GenBank/DDBJ whole genome shotgun (WGS) entry which is preliminary data.</text>
</comment>
<evidence type="ECO:0000256" key="8">
    <source>
        <dbReference type="RuleBase" id="RU004473"/>
    </source>
</evidence>
<dbReference type="InterPro" id="IPR005888">
    <property type="entry name" value="dTDP_Gluc_deHydtase"/>
</dbReference>
<keyword evidence="13" id="KW-1185">Reference proteome</keyword>
<evidence type="ECO:0000313" key="11">
    <source>
        <dbReference type="EMBL" id="NEY18808.1"/>
    </source>
</evidence>
<evidence type="ECO:0000313" key="13">
    <source>
        <dbReference type="Proteomes" id="UP000476934"/>
    </source>
</evidence>
<comment type="catalytic activity">
    <reaction evidence="1 8">
        <text>dTDP-alpha-D-glucose = dTDP-4-dehydro-6-deoxy-alpha-D-glucose + H2O</text>
        <dbReference type="Rhea" id="RHEA:17221"/>
        <dbReference type="ChEBI" id="CHEBI:15377"/>
        <dbReference type="ChEBI" id="CHEBI:57477"/>
        <dbReference type="ChEBI" id="CHEBI:57649"/>
        <dbReference type="EC" id="4.2.1.46"/>
    </reaction>
</comment>
<evidence type="ECO:0000256" key="6">
    <source>
        <dbReference type="ARBA" id="ARBA00023027"/>
    </source>
</evidence>
<dbReference type="InterPro" id="IPR036291">
    <property type="entry name" value="NAD(P)-bd_dom_sf"/>
</dbReference>
<evidence type="ECO:0000256" key="3">
    <source>
        <dbReference type="ARBA" id="ARBA00008178"/>
    </source>
</evidence>
<evidence type="ECO:0000259" key="9">
    <source>
        <dbReference type="Pfam" id="PF16363"/>
    </source>
</evidence>
<comment type="similarity">
    <text evidence="3 8">Belongs to the NAD(P)-dependent epimerase/dehydratase family. dTDP-glucose dehydratase subfamily.</text>
</comment>
<dbReference type="AlphaFoldDB" id="A0A0A6VAA5"/>
<gene>
    <name evidence="11" type="primary">rfbB</name>
    <name evidence="11" type="ORF">G4D61_02350</name>
    <name evidence="10" type="ORF">NG54_10900</name>
</gene>
<evidence type="ECO:0000313" key="10">
    <source>
        <dbReference type="EMBL" id="KHD85170.1"/>
    </source>
</evidence>
<organism evidence="10 12">
    <name type="scientific">Heyndrickxia ginsengihumi</name>
    <dbReference type="NCBI Taxonomy" id="363870"/>
    <lineage>
        <taxon>Bacteria</taxon>
        <taxon>Bacillati</taxon>
        <taxon>Bacillota</taxon>
        <taxon>Bacilli</taxon>
        <taxon>Bacillales</taxon>
        <taxon>Bacillaceae</taxon>
        <taxon>Heyndrickxia</taxon>
    </lineage>
</organism>